<dbReference type="PANTHER" id="PTHR37463:SF1">
    <property type="entry name" value="DUF2256 DOMAIN-CONTAINING PROTEIN"/>
    <property type="match status" value="1"/>
</dbReference>
<gene>
    <name evidence="1" type="ORF">EVA98_02285</name>
</gene>
<dbReference type="AlphaFoldDB" id="A0A520MRM1"/>
<dbReference type="EMBL" id="SHBK01000024">
    <property type="protein sequence ID" value="RZO23870.1"/>
    <property type="molecule type" value="Genomic_DNA"/>
</dbReference>
<sequence>MLHKKLNLQTKVCENCNRSFTWRKKWERSWNEVKFCSKKCKADSKKS</sequence>
<comment type="caution">
    <text evidence="1">The sequence shown here is derived from an EMBL/GenBank/DDBJ whole genome shotgun (WGS) entry which is preliminary data.</text>
</comment>
<dbReference type="InterPro" id="IPR017136">
    <property type="entry name" value="UCP037205"/>
</dbReference>
<organism evidence="1 2">
    <name type="scientific">SAR86 cluster bacterium</name>
    <dbReference type="NCBI Taxonomy" id="2030880"/>
    <lineage>
        <taxon>Bacteria</taxon>
        <taxon>Pseudomonadati</taxon>
        <taxon>Pseudomonadota</taxon>
        <taxon>Gammaproteobacteria</taxon>
        <taxon>SAR86 cluster</taxon>
    </lineage>
</organism>
<dbReference type="PANTHER" id="PTHR37463">
    <property type="entry name" value="GSL3115 PROTEIN"/>
    <property type="match status" value="1"/>
</dbReference>
<evidence type="ECO:0000313" key="2">
    <source>
        <dbReference type="Proteomes" id="UP000316449"/>
    </source>
</evidence>
<protein>
    <submittedName>
        <fullName evidence="1">DUF2256 domain-containing protein</fullName>
    </submittedName>
</protein>
<dbReference type="Proteomes" id="UP000316449">
    <property type="component" value="Unassembled WGS sequence"/>
</dbReference>
<reference evidence="1 2" key="1">
    <citation type="submission" date="2019-02" db="EMBL/GenBank/DDBJ databases">
        <title>Prokaryotic population dynamics and viral predation in marine succession experiment using metagenomics: the confinement effect.</title>
        <authorList>
            <person name="Haro-Moreno J.M."/>
            <person name="Rodriguez-Valera F."/>
            <person name="Lopez-Perez M."/>
        </authorList>
    </citation>
    <scope>NUCLEOTIDE SEQUENCE [LARGE SCALE GENOMIC DNA]</scope>
    <source>
        <strain evidence="1">MED-G165</strain>
    </source>
</reference>
<dbReference type="Pfam" id="PF10013">
    <property type="entry name" value="DUF2256"/>
    <property type="match status" value="1"/>
</dbReference>
<accession>A0A520MRM1</accession>
<name>A0A520MRM1_9GAMM</name>
<evidence type="ECO:0000313" key="1">
    <source>
        <dbReference type="EMBL" id="RZO23870.1"/>
    </source>
</evidence>
<proteinExistence type="predicted"/>